<dbReference type="STRING" id="155417.A0A4Q4SZA5"/>
<dbReference type="InterPro" id="IPR036770">
    <property type="entry name" value="Ankyrin_rpt-contain_sf"/>
</dbReference>
<organism evidence="5 6">
    <name type="scientific">Monosporascus ibericus</name>
    <dbReference type="NCBI Taxonomy" id="155417"/>
    <lineage>
        <taxon>Eukaryota</taxon>
        <taxon>Fungi</taxon>
        <taxon>Dikarya</taxon>
        <taxon>Ascomycota</taxon>
        <taxon>Pezizomycotina</taxon>
        <taxon>Sordariomycetes</taxon>
        <taxon>Xylariomycetidae</taxon>
        <taxon>Xylariales</taxon>
        <taxon>Xylariales incertae sedis</taxon>
        <taxon>Monosporascus</taxon>
    </lineage>
</organism>
<feature type="repeat" description="ANK" evidence="3">
    <location>
        <begin position="123"/>
        <end position="155"/>
    </location>
</feature>
<keyword evidence="1" id="KW-0677">Repeat</keyword>
<dbReference type="PANTHER" id="PTHR24198">
    <property type="entry name" value="ANKYRIN REPEAT AND PROTEIN KINASE DOMAIN-CONTAINING PROTEIN"/>
    <property type="match status" value="1"/>
</dbReference>
<dbReference type="InterPro" id="IPR001810">
    <property type="entry name" value="F-box_dom"/>
</dbReference>
<sequence>MDGIFGYKPAKGAQSSNPFSKFPNEIILDISQELDPQDRATFAASSRLIDTVVGDKRFLDDVRGGESADARLAAKTGNVEILRRLQRLIKDFDWNVCPATNPNIEDVQLHDVDWVEPMDITAKGWTPLHIAAAFGNENIINYLWEQGIFIDNFDTSSLVEFTPLLYAAHAVHASYILPIPQDYGADIDLPVTSCRARHCLCSQRSRFKTALALLQAGANPMWNDTQGKNLLHICCKADNAGAGGLALYRLVKQLLARGVDATEQDHTGFAPVNYAVSKQHGDNHRTDPGDLCERFLPRDGSGRICTLLTAFGSTYHCSLEEMKSLIFEARESGNQGFERRLLHACPPKLEKEFFHWYDDHFRTQRDTLQEQRESPGPVWGVWGV</sequence>
<dbReference type="OrthoDB" id="4759583at2759"/>
<dbReference type="Pfam" id="PF12796">
    <property type="entry name" value="Ank_2"/>
    <property type="match status" value="1"/>
</dbReference>
<dbReference type="SMART" id="SM00248">
    <property type="entry name" value="ANK"/>
    <property type="match status" value="3"/>
</dbReference>
<feature type="domain" description="F-box" evidence="4">
    <location>
        <begin position="16"/>
        <end position="62"/>
    </location>
</feature>
<accession>A0A4Q4SZA5</accession>
<keyword evidence="6" id="KW-1185">Reference proteome</keyword>
<dbReference type="PROSITE" id="PS50088">
    <property type="entry name" value="ANK_REPEAT"/>
    <property type="match status" value="1"/>
</dbReference>
<evidence type="ECO:0000256" key="1">
    <source>
        <dbReference type="ARBA" id="ARBA00022737"/>
    </source>
</evidence>
<gene>
    <name evidence="5" type="ORF">DL764_008840</name>
</gene>
<comment type="caution">
    <text evidence="5">The sequence shown here is derived from an EMBL/GenBank/DDBJ whole genome shotgun (WGS) entry which is preliminary data.</text>
</comment>
<dbReference type="PROSITE" id="PS50181">
    <property type="entry name" value="FBOX"/>
    <property type="match status" value="1"/>
</dbReference>
<reference evidence="5 6" key="1">
    <citation type="submission" date="2018-06" db="EMBL/GenBank/DDBJ databases">
        <title>Complete Genomes of Monosporascus.</title>
        <authorList>
            <person name="Robinson A.J."/>
            <person name="Natvig D.O."/>
        </authorList>
    </citation>
    <scope>NUCLEOTIDE SEQUENCE [LARGE SCALE GENOMIC DNA]</scope>
    <source>
        <strain evidence="5 6">CBS 110550</strain>
    </source>
</reference>
<evidence type="ECO:0000256" key="3">
    <source>
        <dbReference type="PROSITE-ProRule" id="PRU00023"/>
    </source>
</evidence>
<dbReference type="PROSITE" id="PS50297">
    <property type="entry name" value="ANK_REP_REGION"/>
    <property type="match status" value="1"/>
</dbReference>
<name>A0A4Q4SZA5_9PEZI</name>
<dbReference type="Proteomes" id="UP000293360">
    <property type="component" value="Unassembled WGS sequence"/>
</dbReference>
<dbReference type="PRINTS" id="PR01415">
    <property type="entry name" value="ANKYRIN"/>
</dbReference>
<dbReference type="EMBL" id="QJNU01000747">
    <property type="protein sequence ID" value="RYO87592.1"/>
    <property type="molecule type" value="Genomic_DNA"/>
</dbReference>
<evidence type="ECO:0000256" key="2">
    <source>
        <dbReference type="ARBA" id="ARBA00023043"/>
    </source>
</evidence>
<dbReference type="SUPFAM" id="SSF48403">
    <property type="entry name" value="Ankyrin repeat"/>
    <property type="match status" value="1"/>
</dbReference>
<protein>
    <recommendedName>
        <fullName evidence="4">F-box domain-containing protein</fullName>
    </recommendedName>
</protein>
<dbReference type="PANTHER" id="PTHR24198:SF165">
    <property type="entry name" value="ANKYRIN REPEAT-CONTAINING PROTEIN-RELATED"/>
    <property type="match status" value="1"/>
</dbReference>
<evidence type="ECO:0000313" key="6">
    <source>
        <dbReference type="Proteomes" id="UP000293360"/>
    </source>
</evidence>
<proteinExistence type="predicted"/>
<keyword evidence="2 3" id="KW-0040">ANK repeat</keyword>
<evidence type="ECO:0000259" key="4">
    <source>
        <dbReference type="PROSITE" id="PS50181"/>
    </source>
</evidence>
<dbReference type="Gene3D" id="1.25.40.20">
    <property type="entry name" value="Ankyrin repeat-containing domain"/>
    <property type="match status" value="1"/>
</dbReference>
<dbReference type="InterPro" id="IPR002110">
    <property type="entry name" value="Ankyrin_rpt"/>
</dbReference>
<dbReference type="AlphaFoldDB" id="A0A4Q4SZA5"/>
<evidence type="ECO:0000313" key="5">
    <source>
        <dbReference type="EMBL" id="RYO87592.1"/>
    </source>
</evidence>